<evidence type="ECO:0000313" key="1">
    <source>
        <dbReference type="EMBL" id="KAK9883861.1"/>
    </source>
</evidence>
<accession>A0AAW1UVJ2</accession>
<proteinExistence type="predicted"/>
<keyword evidence="2" id="KW-1185">Reference proteome</keyword>
<dbReference type="AlphaFoldDB" id="A0AAW1UVJ2"/>
<reference evidence="1 2" key="1">
    <citation type="submission" date="2023-03" db="EMBL/GenBank/DDBJ databases">
        <title>Genome insight into feeding habits of ladybird beetles.</title>
        <authorList>
            <person name="Li H.-S."/>
            <person name="Huang Y.-H."/>
            <person name="Pang H."/>
        </authorList>
    </citation>
    <scope>NUCLEOTIDE SEQUENCE [LARGE SCALE GENOMIC DNA]</scope>
    <source>
        <strain evidence="1">SYSU_2023b</strain>
        <tissue evidence="1">Whole body</tissue>
    </source>
</reference>
<name>A0AAW1UVJ2_9CUCU</name>
<protein>
    <submittedName>
        <fullName evidence="1">Uncharacterized protein</fullName>
    </submittedName>
</protein>
<organism evidence="1 2">
    <name type="scientific">Henosepilachna vigintioctopunctata</name>
    <dbReference type="NCBI Taxonomy" id="420089"/>
    <lineage>
        <taxon>Eukaryota</taxon>
        <taxon>Metazoa</taxon>
        <taxon>Ecdysozoa</taxon>
        <taxon>Arthropoda</taxon>
        <taxon>Hexapoda</taxon>
        <taxon>Insecta</taxon>
        <taxon>Pterygota</taxon>
        <taxon>Neoptera</taxon>
        <taxon>Endopterygota</taxon>
        <taxon>Coleoptera</taxon>
        <taxon>Polyphaga</taxon>
        <taxon>Cucujiformia</taxon>
        <taxon>Coccinelloidea</taxon>
        <taxon>Coccinellidae</taxon>
        <taxon>Epilachninae</taxon>
        <taxon>Epilachnini</taxon>
        <taxon>Henosepilachna</taxon>
    </lineage>
</organism>
<comment type="caution">
    <text evidence="1">The sequence shown here is derived from an EMBL/GenBank/DDBJ whole genome shotgun (WGS) entry which is preliminary data.</text>
</comment>
<dbReference type="EMBL" id="JARQZJ010000092">
    <property type="protein sequence ID" value="KAK9883861.1"/>
    <property type="molecule type" value="Genomic_DNA"/>
</dbReference>
<gene>
    <name evidence="1" type="ORF">WA026_004801</name>
</gene>
<sequence length="79" mass="8775">MHGTCREQNVISGGCLNAWRKPLGDNYKRTFQEVTLIVPLIERLPGHAGDVSARLTGCRAAAQKIDWALFLKTIIIRNA</sequence>
<evidence type="ECO:0000313" key="2">
    <source>
        <dbReference type="Proteomes" id="UP001431783"/>
    </source>
</evidence>
<dbReference type="Proteomes" id="UP001431783">
    <property type="component" value="Unassembled WGS sequence"/>
</dbReference>